<evidence type="ECO:0008006" key="3">
    <source>
        <dbReference type="Google" id="ProtNLM"/>
    </source>
</evidence>
<feature type="chain" id="PRO_5025019383" description="Secreted protein" evidence="1">
    <location>
        <begin position="24"/>
        <end position="92"/>
    </location>
</feature>
<name>A0A5N6GGN5_ASPFL</name>
<organism evidence="2">
    <name type="scientific">Aspergillus flavus</name>
    <dbReference type="NCBI Taxonomy" id="5059"/>
    <lineage>
        <taxon>Eukaryota</taxon>
        <taxon>Fungi</taxon>
        <taxon>Dikarya</taxon>
        <taxon>Ascomycota</taxon>
        <taxon>Pezizomycotina</taxon>
        <taxon>Eurotiomycetes</taxon>
        <taxon>Eurotiomycetidae</taxon>
        <taxon>Eurotiales</taxon>
        <taxon>Aspergillaceae</taxon>
        <taxon>Aspergillus</taxon>
        <taxon>Aspergillus subgen. Circumdati</taxon>
    </lineage>
</organism>
<protein>
    <recommendedName>
        <fullName evidence="3">Secreted protein</fullName>
    </recommendedName>
</protein>
<evidence type="ECO:0000256" key="1">
    <source>
        <dbReference type="SAM" id="SignalP"/>
    </source>
</evidence>
<proteinExistence type="predicted"/>
<accession>A0A5N6GGN5</accession>
<dbReference type="Proteomes" id="UP000325434">
    <property type="component" value="Unassembled WGS sequence"/>
</dbReference>
<dbReference type="EMBL" id="ML734733">
    <property type="protein sequence ID" value="KAB8240534.1"/>
    <property type="molecule type" value="Genomic_DNA"/>
</dbReference>
<sequence>MNIWSRLNLTVLWYFSCRSVASCRSVSVMSSIAELTIWTLFMLHSFSRGRQIFILKLYFHYRLCDGYKFAHATLSSFGHIRHRPMSSALTEW</sequence>
<dbReference type="AlphaFoldDB" id="A0A5N6GGN5"/>
<reference evidence="2" key="1">
    <citation type="submission" date="2019-04" db="EMBL/GenBank/DDBJ databases">
        <title>Friends and foes A comparative genomics study of 23 Aspergillus species from section Flavi.</title>
        <authorList>
            <consortium name="DOE Joint Genome Institute"/>
            <person name="Kjaerbolling I."/>
            <person name="Vesth T."/>
            <person name="Frisvad J.C."/>
            <person name="Nybo J.L."/>
            <person name="Theobald S."/>
            <person name="Kildgaard S."/>
            <person name="Isbrandt T."/>
            <person name="Kuo A."/>
            <person name="Sato A."/>
            <person name="Lyhne E.K."/>
            <person name="Kogle M.E."/>
            <person name="Wiebenga A."/>
            <person name="Kun R.S."/>
            <person name="Lubbers R.J."/>
            <person name="Makela M.R."/>
            <person name="Barry K."/>
            <person name="Chovatia M."/>
            <person name="Clum A."/>
            <person name="Daum C."/>
            <person name="Haridas S."/>
            <person name="He G."/>
            <person name="LaButti K."/>
            <person name="Lipzen A."/>
            <person name="Mondo S."/>
            <person name="Riley R."/>
            <person name="Salamov A."/>
            <person name="Simmons B.A."/>
            <person name="Magnuson J.K."/>
            <person name="Henrissat B."/>
            <person name="Mortensen U.H."/>
            <person name="Larsen T.O."/>
            <person name="Devries R.P."/>
            <person name="Grigoriev I.V."/>
            <person name="Machida M."/>
            <person name="Baker S.E."/>
            <person name="Andersen M.R."/>
        </authorList>
    </citation>
    <scope>NUCLEOTIDE SEQUENCE [LARGE SCALE GENOMIC DNA]</scope>
    <source>
        <strain evidence="2">CBS 121.62</strain>
    </source>
</reference>
<gene>
    <name evidence="2" type="ORF">BDV35DRAFT_118003</name>
</gene>
<evidence type="ECO:0000313" key="2">
    <source>
        <dbReference type="EMBL" id="KAB8240534.1"/>
    </source>
</evidence>
<feature type="signal peptide" evidence="1">
    <location>
        <begin position="1"/>
        <end position="23"/>
    </location>
</feature>
<keyword evidence="1" id="KW-0732">Signal</keyword>